<dbReference type="InterPro" id="IPR036397">
    <property type="entry name" value="RNaseH_sf"/>
</dbReference>
<keyword evidence="13" id="KW-1185">Reference proteome</keyword>
<dbReference type="InterPro" id="IPR012337">
    <property type="entry name" value="RNaseH-like_sf"/>
</dbReference>
<gene>
    <name evidence="12" type="ORF">BELL_0167g00140</name>
</gene>
<evidence type="ECO:0000256" key="5">
    <source>
        <dbReference type="ARBA" id="ARBA00022722"/>
    </source>
</evidence>
<keyword evidence="5" id="KW-0540">Nuclease</keyword>
<evidence type="ECO:0000256" key="9">
    <source>
        <dbReference type="ARBA" id="ARBA00022842"/>
    </source>
</evidence>
<dbReference type="EC" id="3.1.26.4" evidence="4"/>
<dbReference type="Proteomes" id="UP000297229">
    <property type="component" value="Unassembled WGS sequence"/>
</dbReference>
<feature type="domain" description="RNase H type-1" evidence="11">
    <location>
        <begin position="236"/>
        <end position="386"/>
    </location>
</feature>
<evidence type="ECO:0000256" key="6">
    <source>
        <dbReference type="ARBA" id="ARBA00022723"/>
    </source>
</evidence>
<name>A0A4Z1JR14_9HELO</name>
<organism evidence="12 13">
    <name type="scientific">Botrytis elliptica</name>
    <dbReference type="NCBI Taxonomy" id="278938"/>
    <lineage>
        <taxon>Eukaryota</taxon>
        <taxon>Fungi</taxon>
        <taxon>Dikarya</taxon>
        <taxon>Ascomycota</taxon>
        <taxon>Pezizomycotina</taxon>
        <taxon>Leotiomycetes</taxon>
        <taxon>Helotiales</taxon>
        <taxon>Sclerotiniaceae</taxon>
        <taxon>Botrytis</taxon>
    </lineage>
</organism>
<keyword evidence="8" id="KW-0378">Hydrolase</keyword>
<evidence type="ECO:0000259" key="11">
    <source>
        <dbReference type="PROSITE" id="PS50879"/>
    </source>
</evidence>
<accession>A0A4Z1JR14</accession>
<dbReference type="EMBL" id="PQXM01000166">
    <property type="protein sequence ID" value="TGO76239.1"/>
    <property type="molecule type" value="Genomic_DNA"/>
</dbReference>
<evidence type="ECO:0000256" key="3">
    <source>
        <dbReference type="ARBA" id="ARBA00005300"/>
    </source>
</evidence>
<evidence type="ECO:0000256" key="2">
    <source>
        <dbReference type="ARBA" id="ARBA00001946"/>
    </source>
</evidence>
<dbReference type="Gene3D" id="3.40.970.10">
    <property type="entry name" value="Ribonuclease H1, N-terminal domain"/>
    <property type="match status" value="2"/>
</dbReference>
<dbReference type="GO" id="GO:0003676">
    <property type="term" value="F:nucleic acid binding"/>
    <property type="evidence" value="ECO:0007669"/>
    <property type="project" value="InterPro"/>
</dbReference>
<keyword evidence="6" id="KW-0479">Metal-binding</keyword>
<dbReference type="InterPro" id="IPR050092">
    <property type="entry name" value="RNase_H"/>
</dbReference>
<dbReference type="PROSITE" id="PS50879">
    <property type="entry name" value="RNASE_H_1"/>
    <property type="match status" value="1"/>
</dbReference>
<protein>
    <recommendedName>
        <fullName evidence="4">ribonuclease H</fullName>
        <ecNumber evidence="4">3.1.26.4</ecNumber>
    </recommendedName>
</protein>
<proteinExistence type="inferred from homology"/>
<comment type="catalytic activity">
    <reaction evidence="1">
        <text>Endonucleolytic cleavage to 5'-phosphomonoester.</text>
        <dbReference type="EC" id="3.1.26.4"/>
    </reaction>
</comment>
<dbReference type="CDD" id="cd09280">
    <property type="entry name" value="RNase_HI_eukaryote_like"/>
    <property type="match status" value="1"/>
</dbReference>
<comment type="cofactor">
    <cofactor evidence="2">
        <name>Mg(2+)</name>
        <dbReference type="ChEBI" id="CHEBI:18420"/>
    </cofactor>
</comment>
<dbReference type="InterPro" id="IPR009027">
    <property type="entry name" value="Ribosomal_bL9/RNase_H1_N"/>
</dbReference>
<feature type="region of interest" description="Disordered" evidence="10">
    <location>
        <begin position="71"/>
        <end position="93"/>
    </location>
</feature>
<dbReference type="Pfam" id="PF00075">
    <property type="entry name" value="RNase_H"/>
    <property type="match status" value="1"/>
</dbReference>
<dbReference type="InterPro" id="IPR002156">
    <property type="entry name" value="RNaseH_domain"/>
</dbReference>
<comment type="similarity">
    <text evidence="3">Belongs to the RNase H family.</text>
</comment>
<dbReference type="Pfam" id="PF01693">
    <property type="entry name" value="Cauli_VI"/>
    <property type="match status" value="2"/>
</dbReference>
<sequence length="390" mass="43247">MSRAHTAQYRIAKSKKKNRRLSEIRSPPTQTRQEILRQGILLLEEIRILIELENLGRSTGLSNLIMPPATRKRKFSEEKEGEGKDKGGPSGAQKYYAVRKGKKTGVFTDWEDCKEQITGFGGAMYKSFSTQSDAEAFVAGKNPAKPSKGDKFYAVAVGHETGVYEEWADAKKQIDGVKGPKYKKFATREEAEEFVREGGKTNKKVKTGAEKEESGKKVVKGKDKVTVEEKAQEFIKGDTVKVWTDGSSRGNGKVGAVAGYGVFFGDGDERNISAPLEGTLQTNQRAELTAALRALEIVPLDKSIEIITDSNYTINCATVWYKNWEKNGWKTSTGKAVMNEDLVKQIRALIDKRTKAKVQTNMTWVKGHDENPGNVAADRLAVKGAMEKNR</sequence>
<dbReference type="SUPFAM" id="SSF55658">
    <property type="entry name" value="L9 N-domain-like"/>
    <property type="match status" value="2"/>
</dbReference>
<evidence type="ECO:0000256" key="8">
    <source>
        <dbReference type="ARBA" id="ARBA00022801"/>
    </source>
</evidence>
<reference evidence="12 13" key="1">
    <citation type="submission" date="2017-12" db="EMBL/GenBank/DDBJ databases">
        <title>Comparative genomics of Botrytis spp.</title>
        <authorList>
            <person name="Valero-Jimenez C.A."/>
            <person name="Tapia P."/>
            <person name="Veloso J."/>
            <person name="Silva-Moreno E."/>
            <person name="Staats M."/>
            <person name="Valdes J.H."/>
            <person name="Van Kan J.A.L."/>
        </authorList>
    </citation>
    <scope>NUCLEOTIDE SEQUENCE [LARGE SCALE GENOMIC DNA]</scope>
    <source>
        <strain evidence="12 13">Be9601</strain>
    </source>
</reference>
<evidence type="ECO:0000256" key="7">
    <source>
        <dbReference type="ARBA" id="ARBA00022759"/>
    </source>
</evidence>
<evidence type="ECO:0000313" key="12">
    <source>
        <dbReference type="EMBL" id="TGO76239.1"/>
    </source>
</evidence>
<evidence type="ECO:0000256" key="4">
    <source>
        <dbReference type="ARBA" id="ARBA00012180"/>
    </source>
</evidence>
<keyword evidence="9" id="KW-0460">Magnesium</keyword>
<dbReference type="STRING" id="278938.A0A4Z1JR14"/>
<dbReference type="GO" id="GO:0046872">
    <property type="term" value="F:metal ion binding"/>
    <property type="evidence" value="ECO:0007669"/>
    <property type="project" value="UniProtKB-KW"/>
</dbReference>
<dbReference type="Gene3D" id="3.30.420.10">
    <property type="entry name" value="Ribonuclease H-like superfamily/Ribonuclease H"/>
    <property type="match status" value="1"/>
</dbReference>
<evidence type="ECO:0000256" key="1">
    <source>
        <dbReference type="ARBA" id="ARBA00000077"/>
    </source>
</evidence>
<dbReference type="InterPro" id="IPR011320">
    <property type="entry name" value="RNase_H1_N"/>
</dbReference>
<evidence type="ECO:0000313" key="13">
    <source>
        <dbReference type="Proteomes" id="UP000297229"/>
    </source>
</evidence>
<evidence type="ECO:0000256" key="10">
    <source>
        <dbReference type="SAM" id="MobiDB-lite"/>
    </source>
</evidence>
<dbReference type="InterPro" id="IPR037056">
    <property type="entry name" value="RNase_H1_N_sf"/>
</dbReference>
<dbReference type="PANTHER" id="PTHR10642">
    <property type="entry name" value="RIBONUCLEASE H1"/>
    <property type="match status" value="1"/>
</dbReference>
<keyword evidence="7" id="KW-0255">Endonuclease</keyword>
<dbReference type="SUPFAM" id="SSF53098">
    <property type="entry name" value="Ribonuclease H-like"/>
    <property type="match status" value="1"/>
</dbReference>
<dbReference type="GO" id="GO:0043137">
    <property type="term" value="P:DNA replication, removal of RNA primer"/>
    <property type="evidence" value="ECO:0007669"/>
    <property type="project" value="TreeGrafter"/>
</dbReference>
<feature type="region of interest" description="Disordered" evidence="10">
    <location>
        <begin position="1"/>
        <end position="30"/>
    </location>
</feature>
<dbReference type="FunFam" id="3.30.420.10:FF:000090">
    <property type="entry name" value="Ribonuclease H"/>
    <property type="match status" value="1"/>
</dbReference>
<dbReference type="PANTHER" id="PTHR10642:SF26">
    <property type="entry name" value="RIBONUCLEASE H1"/>
    <property type="match status" value="1"/>
</dbReference>
<dbReference type="FunFam" id="3.40.970.10:FF:000001">
    <property type="entry name" value="Ribonuclease H1"/>
    <property type="match status" value="2"/>
</dbReference>
<feature type="compositionally biased region" description="Basic and acidic residues" evidence="10">
    <location>
        <begin position="75"/>
        <end position="87"/>
    </location>
</feature>
<dbReference type="AlphaFoldDB" id="A0A4Z1JR14"/>
<dbReference type="GO" id="GO:0004523">
    <property type="term" value="F:RNA-DNA hybrid ribonuclease activity"/>
    <property type="evidence" value="ECO:0007669"/>
    <property type="project" value="UniProtKB-EC"/>
</dbReference>
<comment type="caution">
    <text evidence="12">The sequence shown here is derived from an EMBL/GenBank/DDBJ whole genome shotgun (WGS) entry which is preliminary data.</text>
</comment>
<dbReference type="OrthoDB" id="407198at2759"/>